<comment type="caution">
    <text evidence="1">The sequence shown here is derived from an EMBL/GenBank/DDBJ whole genome shotgun (WGS) entry which is preliminary data.</text>
</comment>
<organism evidence="1 2">
    <name type="scientific">Variovorax defluvii</name>
    <dbReference type="NCBI Taxonomy" id="913761"/>
    <lineage>
        <taxon>Bacteria</taxon>
        <taxon>Pseudomonadati</taxon>
        <taxon>Pseudomonadota</taxon>
        <taxon>Betaproteobacteria</taxon>
        <taxon>Burkholderiales</taxon>
        <taxon>Comamonadaceae</taxon>
        <taxon>Variovorax</taxon>
    </lineage>
</organism>
<dbReference type="Proteomes" id="UP001500975">
    <property type="component" value="Unassembled WGS sequence"/>
</dbReference>
<name>A0ABP8HEI2_9BURK</name>
<protein>
    <submittedName>
        <fullName evidence="1">Uncharacterized protein</fullName>
    </submittedName>
</protein>
<evidence type="ECO:0000313" key="1">
    <source>
        <dbReference type="EMBL" id="GAA4337808.1"/>
    </source>
</evidence>
<gene>
    <name evidence="1" type="ORF">GCM10023165_16080</name>
</gene>
<keyword evidence="2" id="KW-1185">Reference proteome</keyword>
<reference evidence="2" key="1">
    <citation type="journal article" date="2019" name="Int. J. Syst. Evol. Microbiol.">
        <title>The Global Catalogue of Microorganisms (GCM) 10K type strain sequencing project: providing services to taxonomists for standard genome sequencing and annotation.</title>
        <authorList>
            <consortium name="The Broad Institute Genomics Platform"/>
            <consortium name="The Broad Institute Genome Sequencing Center for Infectious Disease"/>
            <person name="Wu L."/>
            <person name="Ma J."/>
        </authorList>
    </citation>
    <scope>NUCLEOTIDE SEQUENCE [LARGE SCALE GENOMIC DNA]</scope>
    <source>
        <strain evidence="2">JCM 17804</strain>
    </source>
</reference>
<dbReference type="RefSeq" id="WP_345537082.1">
    <property type="nucleotide sequence ID" value="NZ_BAABGJ010000012.1"/>
</dbReference>
<evidence type="ECO:0000313" key="2">
    <source>
        <dbReference type="Proteomes" id="UP001500975"/>
    </source>
</evidence>
<accession>A0ABP8HEI2</accession>
<sequence length="122" mass="13612">MPPTRSTARGMTHGTRVMLQGPTIYAEALAPPSHAQQCELAVQAIWHVLDEHNLLDEQVRADLAAMLEPLAAPAFGDRPQRLIKILRHPNPIDPSHLYWLTRRLLTLVPELQAAAITSKELM</sequence>
<dbReference type="EMBL" id="BAABGJ010000012">
    <property type="protein sequence ID" value="GAA4337808.1"/>
    <property type="molecule type" value="Genomic_DNA"/>
</dbReference>
<proteinExistence type="predicted"/>